<evidence type="ECO:0000256" key="7">
    <source>
        <dbReference type="ARBA" id="ARBA00023242"/>
    </source>
</evidence>
<keyword evidence="7" id="KW-0539">Nucleus</keyword>
<reference evidence="14 15" key="1">
    <citation type="submission" date="2024-01" db="EMBL/GenBank/DDBJ databases">
        <authorList>
            <person name="Alioto T."/>
            <person name="Alioto T."/>
            <person name="Gomez Garrido J."/>
        </authorList>
    </citation>
    <scope>NUCLEOTIDE SEQUENCE [LARGE SCALE GENOMIC DNA]</scope>
</reference>
<proteinExistence type="predicted"/>
<dbReference type="PROSITE" id="PS52001">
    <property type="entry name" value="AD"/>
    <property type="match status" value="1"/>
</dbReference>
<evidence type="ECO:0000256" key="10">
    <source>
        <dbReference type="ARBA" id="ARBA00065613"/>
    </source>
</evidence>
<accession>A0AAV1QGL6</accession>
<evidence type="ECO:0000256" key="4">
    <source>
        <dbReference type="ARBA" id="ARBA00022553"/>
    </source>
</evidence>
<dbReference type="InterPro" id="IPR046857">
    <property type="entry name" value="Gemin6_Sm-like_dom"/>
</dbReference>
<evidence type="ECO:0000313" key="15">
    <source>
        <dbReference type="Proteomes" id="UP001314229"/>
    </source>
</evidence>
<evidence type="ECO:0000313" key="14">
    <source>
        <dbReference type="EMBL" id="CAK6982665.1"/>
    </source>
</evidence>
<organism evidence="14 15">
    <name type="scientific">Scomber scombrus</name>
    <name type="common">Atlantic mackerel</name>
    <name type="synonym">Scomber vernalis</name>
    <dbReference type="NCBI Taxonomy" id="13677"/>
    <lineage>
        <taxon>Eukaryota</taxon>
        <taxon>Metazoa</taxon>
        <taxon>Chordata</taxon>
        <taxon>Craniata</taxon>
        <taxon>Vertebrata</taxon>
        <taxon>Euteleostomi</taxon>
        <taxon>Actinopterygii</taxon>
        <taxon>Neopterygii</taxon>
        <taxon>Teleostei</taxon>
        <taxon>Neoteleostei</taxon>
        <taxon>Acanthomorphata</taxon>
        <taxon>Pelagiaria</taxon>
        <taxon>Scombriformes</taxon>
        <taxon>Scombridae</taxon>
        <taxon>Scomber</taxon>
    </lineage>
</organism>
<keyword evidence="15" id="KW-1185">Reference proteome</keyword>
<dbReference type="PANTHER" id="PTHR14710:SF2">
    <property type="entry name" value="GEM-ASSOCIATED PROTEIN 6"/>
    <property type="match status" value="1"/>
</dbReference>
<evidence type="ECO:0000256" key="3">
    <source>
        <dbReference type="ARBA" id="ARBA00022490"/>
    </source>
</evidence>
<comment type="function">
    <text evidence="9">The SMN complex catalyzes the assembly of small nuclear ribonucleoproteins (snRNPs), the building blocks of the spliceosome, and thereby plays an important role in the splicing of cellular pre-mRNAs. Most spliceosomal snRNPs contain a common set of Sm proteins SNRPB, SNRPD1, SNRPD2, SNRPD3, SNRPE, SNRPF and SNRPG that assemble in a heptameric protein ring on the Sm site of the small nuclear RNA to form the core snRNP (Sm core). In the cytosol, the Sm proteins SNRPD1, SNRPD2, SNRPE, SNRPF and SNRPG are trapped in an inactive 6S pICln-Sm complex by the chaperone CLNS1A that controls the assembly of the core snRNP. To assemble core snRNPs, the SMN complex accepts the trapped 5Sm proteins from CLNS1A forming an intermediate. Binding of snRNA inside 5Sm triggers eviction of the SMN complex, thereby allowing binding of SNRPD3 and SNRPB to complete assembly of the core snRNP.</text>
</comment>
<dbReference type="GO" id="GO:0032797">
    <property type="term" value="C:SMN complex"/>
    <property type="evidence" value="ECO:0007669"/>
    <property type="project" value="TreeGrafter"/>
</dbReference>
<keyword evidence="6" id="KW-0508">mRNA splicing</keyword>
<name>A0AAV1QGL6_SCOSC</name>
<dbReference type="GO" id="GO:0000387">
    <property type="term" value="P:spliceosomal snRNP assembly"/>
    <property type="evidence" value="ECO:0007669"/>
    <property type="project" value="TreeGrafter"/>
</dbReference>
<evidence type="ECO:0000259" key="13">
    <source>
        <dbReference type="PROSITE" id="PS52001"/>
    </source>
</evidence>
<keyword evidence="5" id="KW-0507">mRNA processing</keyword>
<gene>
    <name evidence="14" type="ORF">FSCOSCO3_A030808</name>
</gene>
<dbReference type="Gene3D" id="2.30.30.100">
    <property type="match status" value="1"/>
</dbReference>
<dbReference type="FunFam" id="2.30.30.100:FF:000038">
    <property type="entry name" value="Gem-associated protein 6"/>
    <property type="match status" value="1"/>
</dbReference>
<feature type="compositionally biased region" description="Basic and acidic residues" evidence="12">
    <location>
        <begin position="175"/>
        <end position="187"/>
    </location>
</feature>
<dbReference type="EMBL" id="CAWUFR010001071">
    <property type="protein sequence ID" value="CAK6982665.1"/>
    <property type="molecule type" value="Genomic_DNA"/>
</dbReference>
<evidence type="ECO:0000256" key="9">
    <source>
        <dbReference type="ARBA" id="ARBA00059373"/>
    </source>
</evidence>
<evidence type="ECO:0000256" key="1">
    <source>
        <dbReference type="ARBA" id="ARBA00004496"/>
    </source>
</evidence>
<sequence length="187" mass="21223">MQCGWPLLGPLQWIRYVTKQVKVKAGKDEELRGWLLTVDPVTASLVLVDFGDVGGSSVRVVMGHAVQQVEVLQDADEEMALRLQAVFTPPQTRSLDLDPEQLRRRRDRVRVWLEKNRVPVQEDGDQLTVAGALILSAPYGPDDCCSANQIILDRVQRLLRTDPHHLDPPEDQDQDRDQDPDRDQDQD</sequence>
<comment type="subcellular location">
    <subcellularLocation>
        <location evidence="1">Cytoplasm</location>
    </subcellularLocation>
    <subcellularLocation>
        <location evidence="8">Nucleus</location>
        <location evidence="8">Gem</location>
    </subcellularLocation>
    <subcellularLocation>
        <location evidence="2">Nucleus</location>
        <location evidence="2">Nucleoplasm</location>
    </subcellularLocation>
</comment>
<dbReference type="PANTHER" id="PTHR14710">
    <property type="entry name" value="GEM-ASSOCIATED PROTEIN 6"/>
    <property type="match status" value="1"/>
</dbReference>
<evidence type="ECO:0000256" key="2">
    <source>
        <dbReference type="ARBA" id="ARBA00004642"/>
    </source>
</evidence>
<evidence type="ECO:0000256" key="5">
    <source>
        <dbReference type="ARBA" id="ARBA00022664"/>
    </source>
</evidence>
<feature type="region of interest" description="Disordered" evidence="12">
    <location>
        <begin position="161"/>
        <end position="187"/>
    </location>
</feature>
<evidence type="ECO:0000256" key="8">
    <source>
        <dbReference type="ARBA" id="ARBA00034695"/>
    </source>
</evidence>
<evidence type="ECO:0000256" key="12">
    <source>
        <dbReference type="SAM" id="MobiDB-lite"/>
    </source>
</evidence>
<dbReference type="CDD" id="cd11676">
    <property type="entry name" value="Gemin6"/>
    <property type="match status" value="1"/>
</dbReference>
<protein>
    <recommendedName>
        <fullName evidence="11">Gem-associated protein 6</fullName>
    </recommendedName>
</protein>
<dbReference type="Pfam" id="PF20417">
    <property type="entry name" value="Gemin6_C"/>
    <property type="match status" value="1"/>
</dbReference>
<feature type="domain" description="AD" evidence="13">
    <location>
        <begin position="70"/>
        <end position="167"/>
    </location>
</feature>
<dbReference type="InterPro" id="IPR047574">
    <property type="entry name" value="AD"/>
</dbReference>
<comment type="caution">
    <text evidence="14">The sequence shown here is derived from an EMBL/GenBank/DDBJ whole genome shotgun (WGS) entry which is preliminary data.</text>
</comment>
<dbReference type="GO" id="GO:0097504">
    <property type="term" value="C:Gemini of Cajal bodies"/>
    <property type="evidence" value="ECO:0007669"/>
    <property type="project" value="UniProtKB-SubCell"/>
</dbReference>
<evidence type="ECO:0000256" key="6">
    <source>
        <dbReference type="ARBA" id="ARBA00023187"/>
    </source>
</evidence>
<keyword evidence="4" id="KW-0597">Phosphoprotein</keyword>
<dbReference type="Pfam" id="PF06372">
    <property type="entry name" value="Gemin6"/>
    <property type="match status" value="1"/>
</dbReference>
<comment type="subunit">
    <text evidence="10">Part of the core SMN complex that contains SMN1, GEMIN2/SIP1, DDX20/GEMIN3, GEMIN4, GEMIN5, GEMIN6, GEMIN7, GEMIN8 and STRAP/UNRIP. Part of the SMN-Sm complex that contains SMN1, GEMIN2/SIP1, DDX20/GEMIN3, GEMIN4, GEMIN5, GEMIN6, GEMIN7, GEMIN8, STRAP/UNRIP and the Sm proteins SNRPB, SNRPD1, SNRPD2, SNRPD3, SNRPE, SNRPF and SNRPG. Interacts with GEMIN7; the interaction is direct. Interacts with GEMIN8; the interaction is direct. Interacts with SNRPB, SNRPD2, SNRPD3 and SNRPE; the interaction is direct.</text>
</comment>
<dbReference type="InterPro" id="IPR046856">
    <property type="entry name" value="Gemin6_C"/>
</dbReference>
<keyword evidence="3" id="KW-0963">Cytoplasm</keyword>
<dbReference type="Proteomes" id="UP001314229">
    <property type="component" value="Unassembled WGS sequence"/>
</dbReference>
<dbReference type="InterPro" id="IPR009422">
    <property type="entry name" value="Gemin6"/>
</dbReference>
<evidence type="ECO:0000256" key="11">
    <source>
        <dbReference type="ARBA" id="ARBA00067670"/>
    </source>
</evidence>
<dbReference type="AlphaFoldDB" id="A0AAV1QGL6"/>
<dbReference type="GO" id="GO:0000245">
    <property type="term" value="P:spliceosomal complex assembly"/>
    <property type="evidence" value="ECO:0007669"/>
    <property type="project" value="InterPro"/>
</dbReference>